<feature type="transmembrane region" description="Helical" evidence="8">
    <location>
        <begin position="973"/>
        <end position="991"/>
    </location>
</feature>
<evidence type="ECO:0000256" key="3">
    <source>
        <dbReference type="ARBA" id="ARBA00022475"/>
    </source>
</evidence>
<keyword evidence="7 8" id="KW-0472">Membrane</keyword>
<evidence type="ECO:0000313" key="10">
    <source>
        <dbReference type="Proteomes" id="UP000464178"/>
    </source>
</evidence>
<evidence type="ECO:0000256" key="8">
    <source>
        <dbReference type="SAM" id="Phobius"/>
    </source>
</evidence>
<feature type="transmembrane region" description="Helical" evidence="8">
    <location>
        <begin position="1070"/>
        <end position="1091"/>
    </location>
</feature>
<evidence type="ECO:0000313" key="9">
    <source>
        <dbReference type="EMBL" id="VTS02403.1"/>
    </source>
</evidence>
<dbReference type="Proteomes" id="UP000464178">
    <property type="component" value="Chromosome"/>
</dbReference>
<feature type="transmembrane region" description="Helical" evidence="8">
    <location>
        <begin position="518"/>
        <end position="535"/>
    </location>
</feature>
<protein>
    <recommendedName>
        <fullName evidence="11">SSD domain-containing protein</fullName>
    </recommendedName>
</protein>
<dbReference type="SUPFAM" id="SSF82693">
    <property type="entry name" value="Multidrug efflux transporter AcrB pore domain, PN1, PN2, PC1 and PC2 subdomains"/>
    <property type="match status" value="3"/>
</dbReference>
<feature type="transmembrane region" description="Helical" evidence="8">
    <location>
        <begin position="447"/>
        <end position="473"/>
    </location>
</feature>
<dbReference type="SUPFAM" id="SSF82866">
    <property type="entry name" value="Multidrug efflux transporter AcrB transmembrane domain"/>
    <property type="match status" value="2"/>
</dbReference>
<dbReference type="KEGG" id="gms:SOIL9_75280"/>
<keyword evidence="4" id="KW-0997">Cell inner membrane</keyword>
<keyword evidence="5 8" id="KW-0812">Transmembrane</keyword>
<dbReference type="PRINTS" id="PR00702">
    <property type="entry name" value="ACRIFLAVINRP"/>
</dbReference>
<dbReference type="Gene3D" id="3.30.70.1320">
    <property type="entry name" value="Multidrug efflux transporter AcrB pore domain like"/>
    <property type="match status" value="1"/>
</dbReference>
<dbReference type="FunFam" id="1.20.1640.10:FF:000001">
    <property type="entry name" value="Efflux pump membrane transporter"/>
    <property type="match status" value="1"/>
</dbReference>
<evidence type="ECO:0008006" key="11">
    <source>
        <dbReference type="Google" id="ProtNLM"/>
    </source>
</evidence>
<accession>A0A6P2DII3</accession>
<feature type="transmembrane region" description="Helical" evidence="8">
    <location>
        <begin position="555"/>
        <end position="579"/>
    </location>
</feature>
<dbReference type="PANTHER" id="PTHR32063">
    <property type="match status" value="1"/>
</dbReference>
<dbReference type="InterPro" id="IPR001036">
    <property type="entry name" value="Acrflvin-R"/>
</dbReference>
<dbReference type="Gene3D" id="1.20.1640.10">
    <property type="entry name" value="Multidrug efflux transporter AcrB transmembrane domain"/>
    <property type="match status" value="3"/>
</dbReference>
<feature type="transmembrane region" description="Helical" evidence="8">
    <location>
        <begin position="1026"/>
        <end position="1049"/>
    </location>
</feature>
<evidence type="ECO:0000256" key="7">
    <source>
        <dbReference type="ARBA" id="ARBA00023136"/>
    </source>
</evidence>
<dbReference type="FunFam" id="3.30.70.1430:FF:000001">
    <property type="entry name" value="Efflux pump membrane transporter"/>
    <property type="match status" value="1"/>
</dbReference>
<keyword evidence="10" id="KW-1185">Reference proteome</keyword>
<dbReference type="Gene3D" id="3.30.70.1440">
    <property type="entry name" value="Multidrug efflux transporter AcrB pore domain"/>
    <property type="match status" value="1"/>
</dbReference>
<dbReference type="GO" id="GO:0042910">
    <property type="term" value="F:xenobiotic transmembrane transporter activity"/>
    <property type="evidence" value="ECO:0007669"/>
    <property type="project" value="TreeGrafter"/>
</dbReference>
<dbReference type="PANTHER" id="PTHR32063:SF11">
    <property type="entry name" value="CATION OR DRUG EFFLUX SYSTEM PROTEIN"/>
    <property type="match status" value="1"/>
</dbReference>
<comment type="subcellular location">
    <subcellularLocation>
        <location evidence="1">Cell inner membrane</location>
        <topology evidence="1">Multi-pass membrane protein</topology>
    </subcellularLocation>
</comment>
<evidence type="ECO:0000256" key="5">
    <source>
        <dbReference type="ARBA" id="ARBA00022692"/>
    </source>
</evidence>
<name>A0A6P2DII3_9BACT</name>
<dbReference type="AlphaFoldDB" id="A0A6P2DII3"/>
<dbReference type="SUPFAM" id="SSF82714">
    <property type="entry name" value="Multidrug efflux transporter AcrB TolC docking domain, DN and DC subdomains"/>
    <property type="match status" value="2"/>
</dbReference>
<dbReference type="Pfam" id="PF00873">
    <property type="entry name" value="ACR_tran"/>
    <property type="match status" value="2"/>
</dbReference>
<dbReference type="EMBL" id="LR593886">
    <property type="protein sequence ID" value="VTS02403.1"/>
    <property type="molecule type" value="Genomic_DNA"/>
</dbReference>
<evidence type="ECO:0000256" key="4">
    <source>
        <dbReference type="ARBA" id="ARBA00022519"/>
    </source>
</evidence>
<evidence type="ECO:0000256" key="6">
    <source>
        <dbReference type="ARBA" id="ARBA00022989"/>
    </source>
</evidence>
<feature type="transmembrane region" description="Helical" evidence="8">
    <location>
        <begin position="998"/>
        <end position="1020"/>
    </location>
</feature>
<dbReference type="InterPro" id="IPR027463">
    <property type="entry name" value="AcrB_DN_DC_subdom"/>
</dbReference>
<keyword evidence="3" id="KW-1003">Cell membrane</keyword>
<proteinExistence type="predicted"/>
<evidence type="ECO:0000256" key="2">
    <source>
        <dbReference type="ARBA" id="ARBA00022448"/>
    </source>
</evidence>
<dbReference type="Gene3D" id="3.30.2090.10">
    <property type="entry name" value="Multidrug efflux transporter AcrB TolC docking domain, DN and DC subdomains"/>
    <property type="match status" value="2"/>
</dbReference>
<keyword evidence="6 8" id="KW-1133">Transmembrane helix</keyword>
<gene>
    <name evidence="9" type="ORF">SOIL9_75280</name>
</gene>
<sequence>MFTRFFIDRPIFAAVLAIMTVLAGLVGLDSRPVAQYPDITPPTVEVYGIYPGANARVVADTVAAPIEQQVNGVEDMMYMSSTCGNDGSYTLTVTFKPGIDLNIAQVLVQNRVNLAEPVLPDLVKRRGVTVKKKSPSQLMIINLYNTKDVPDDEKARQRLLLELSNYATIQLRDELARLQGVGDITYLGQRDYSMRIWLDPEKMAVKGLSSAEVLHAIEQQNAQVAAGQVGQPPAPSGQAFQYTINTLGRLTDEKQFGEIILKADPDSRPVRLKDVGTIELGALSYDQSCTFDGKPSVALAVYQLPGTNAIDTARRVREKMAELRPRFPANVEYQIAYDTTPFIDESIKEVFHTLRDAVVLVAIVMLVFLQSWRAAIIPLAAVPVAIVGTFAAMAVLDYSVNNLTLFGLVLAVGIVVDDAIVVVEAVQHHIEHGLAPRDATIKALDEVAGPVIAVGLVLSAVFVPCVFISGIVGEFYRQFAVTIAVSTLISAFNSLTLSPALCALLLKSNSDAGARDPLPSIAFPLAGAGLAYYYLTANPPPWAVGTVDAPFGSLVFSLPMSVAVAAGAGLVGGGAGWLLRTVLNRTLGYLFTGFNRGFDAVTVGYTRVVAVTLRGSLLILVGYGGLLYLTYDTLNTTPTGFIPAQDKGYLLVNVVLPDAASVERTEQEMRKLEAVAQRTPGVKHTVSVSGNSVMIGTTAPNFATLYVMLDDFPNRHDPALSGDAIAAKLQRELSDEVPGARLTVFGAPPVDGLGNTGGFKLIVEDRGDTGPEAIEEAARSIVESADEKELRDTFTGYRADTPWLRLHIDRDAAQMKGVAVGDIVGALQVYFGSLYVNDFNLFGRTWQVNVQADEKFRRRSADLKRLRVKSAGVELENQMAAQQARAAGKPAPPPKEIMVPLSSFLSVRDTSGPVMVQRYNLYPAAAITSNPAPGVSSGQALAAMERTANEKLPSTMKAEWTELALLQLETKDTALRAFVLSVVLVFLVLAAQYESWALPLAVILVVPMCILSAAFGVLYAGQDVNIFTQVGFVVLVGLACKNAILIVEFAKQRADAGAPRWQAALDACKLRLRPIIMTSVAFIIGVVPLVLAKGAGAEMRHTLGTAGVAGVLGGTAFGLFLTPVFFVVLQRLKESWAGAREPVAVSTEPPPAAH</sequence>
<dbReference type="RefSeq" id="WP_162672729.1">
    <property type="nucleotide sequence ID" value="NZ_LR593886.1"/>
</dbReference>
<organism evidence="9 10">
    <name type="scientific">Gemmata massiliana</name>
    <dbReference type="NCBI Taxonomy" id="1210884"/>
    <lineage>
        <taxon>Bacteria</taxon>
        <taxon>Pseudomonadati</taxon>
        <taxon>Planctomycetota</taxon>
        <taxon>Planctomycetia</taxon>
        <taxon>Gemmatales</taxon>
        <taxon>Gemmataceae</taxon>
        <taxon>Gemmata</taxon>
    </lineage>
</organism>
<feature type="transmembrane region" description="Helical" evidence="8">
    <location>
        <begin position="479"/>
        <end position="506"/>
    </location>
</feature>
<reference evidence="9 10" key="1">
    <citation type="submission" date="2019-05" db="EMBL/GenBank/DDBJ databases">
        <authorList>
            <consortium name="Science for Life Laboratories"/>
        </authorList>
    </citation>
    <scope>NUCLEOTIDE SEQUENCE [LARGE SCALE GENOMIC DNA]</scope>
    <source>
        <strain evidence="9">Soil9</strain>
    </source>
</reference>
<feature type="transmembrane region" description="Helical" evidence="8">
    <location>
        <begin position="376"/>
        <end position="396"/>
    </location>
</feature>
<feature type="transmembrane region" description="Helical" evidence="8">
    <location>
        <begin position="611"/>
        <end position="631"/>
    </location>
</feature>
<keyword evidence="2" id="KW-0813">Transport</keyword>
<evidence type="ECO:0000256" key="1">
    <source>
        <dbReference type="ARBA" id="ARBA00004429"/>
    </source>
</evidence>
<feature type="transmembrane region" description="Helical" evidence="8">
    <location>
        <begin position="1103"/>
        <end position="1129"/>
    </location>
</feature>
<dbReference type="GO" id="GO:0005886">
    <property type="term" value="C:plasma membrane"/>
    <property type="evidence" value="ECO:0007669"/>
    <property type="project" value="UniProtKB-SubCell"/>
</dbReference>
<dbReference type="Gene3D" id="3.30.70.1430">
    <property type="entry name" value="Multidrug efflux transporter AcrB pore domain"/>
    <property type="match status" value="2"/>
</dbReference>